<gene>
    <name evidence="2" type="ORF">GSOID_T00026299001</name>
</gene>
<protein>
    <submittedName>
        <fullName evidence="2">Uncharacterized protein</fullName>
    </submittedName>
</protein>
<feature type="compositionally biased region" description="Polar residues" evidence="1">
    <location>
        <begin position="1"/>
        <end position="10"/>
    </location>
</feature>
<organism evidence="2">
    <name type="scientific">Oikopleura dioica</name>
    <name type="common">Tunicate</name>
    <dbReference type="NCBI Taxonomy" id="34765"/>
    <lineage>
        <taxon>Eukaryota</taxon>
        <taxon>Metazoa</taxon>
        <taxon>Chordata</taxon>
        <taxon>Tunicata</taxon>
        <taxon>Appendicularia</taxon>
        <taxon>Copelata</taxon>
        <taxon>Oikopleuridae</taxon>
        <taxon>Oikopleura</taxon>
    </lineage>
</organism>
<name>E4Z4G9_OIKDI</name>
<feature type="compositionally biased region" description="Polar residues" evidence="1">
    <location>
        <begin position="17"/>
        <end position="27"/>
    </location>
</feature>
<evidence type="ECO:0000256" key="1">
    <source>
        <dbReference type="SAM" id="MobiDB-lite"/>
    </source>
</evidence>
<proteinExistence type="predicted"/>
<feature type="region of interest" description="Disordered" evidence="1">
    <location>
        <begin position="1"/>
        <end position="33"/>
    </location>
</feature>
<feature type="non-terminal residue" evidence="2">
    <location>
        <position position="33"/>
    </location>
</feature>
<sequence length="33" mass="3657">MSTVTESTLLFQRDITESSGDYNSDSNLMGEDL</sequence>
<dbReference type="EMBL" id="FN657311">
    <property type="protein sequence ID" value="CBY42597.1"/>
    <property type="molecule type" value="Genomic_DNA"/>
</dbReference>
<dbReference type="AlphaFoldDB" id="E4Z4G9"/>
<evidence type="ECO:0000313" key="2">
    <source>
        <dbReference type="EMBL" id="CBY42597.1"/>
    </source>
</evidence>
<reference evidence="2" key="1">
    <citation type="journal article" date="2010" name="Science">
        <title>Plasticity of animal genome architecture unmasked by rapid evolution of a pelagic tunicate.</title>
        <authorList>
            <person name="Denoeud F."/>
            <person name="Henriet S."/>
            <person name="Mungpakdee S."/>
            <person name="Aury J.M."/>
            <person name="Da Silva C."/>
            <person name="Brinkmann H."/>
            <person name="Mikhaleva J."/>
            <person name="Olsen L.C."/>
            <person name="Jubin C."/>
            <person name="Canestro C."/>
            <person name="Bouquet J.M."/>
            <person name="Danks G."/>
            <person name="Poulain J."/>
            <person name="Campsteijn C."/>
            <person name="Adamski M."/>
            <person name="Cross I."/>
            <person name="Yadetie F."/>
            <person name="Muffato M."/>
            <person name="Louis A."/>
            <person name="Butcher S."/>
            <person name="Tsagkogeorga G."/>
            <person name="Konrad A."/>
            <person name="Singh S."/>
            <person name="Jensen M.F."/>
            <person name="Cong E.H."/>
            <person name="Eikeseth-Otteraa H."/>
            <person name="Noel B."/>
            <person name="Anthouard V."/>
            <person name="Porcel B.M."/>
            <person name="Kachouri-Lafond R."/>
            <person name="Nishino A."/>
            <person name="Ugolini M."/>
            <person name="Chourrout P."/>
            <person name="Nishida H."/>
            <person name="Aasland R."/>
            <person name="Huzurbazar S."/>
            <person name="Westhof E."/>
            <person name="Delsuc F."/>
            <person name="Lehrach H."/>
            <person name="Reinhardt R."/>
            <person name="Weissenbach J."/>
            <person name="Roy S.W."/>
            <person name="Artiguenave F."/>
            <person name="Postlethwait J.H."/>
            <person name="Manak J.R."/>
            <person name="Thompson E.M."/>
            <person name="Jaillon O."/>
            <person name="Du Pasquier L."/>
            <person name="Boudinot P."/>
            <person name="Liberles D.A."/>
            <person name="Volff J.N."/>
            <person name="Philippe H."/>
            <person name="Lenhard B."/>
            <person name="Roest Crollius H."/>
            <person name="Wincker P."/>
            <person name="Chourrout D."/>
        </authorList>
    </citation>
    <scope>NUCLEOTIDE SEQUENCE [LARGE SCALE GENOMIC DNA]</scope>
</reference>
<dbReference type="Proteomes" id="UP000011014">
    <property type="component" value="Unassembled WGS sequence"/>
</dbReference>
<accession>E4Z4G9</accession>